<evidence type="ECO:0000256" key="1">
    <source>
        <dbReference type="SAM" id="Phobius"/>
    </source>
</evidence>
<evidence type="ECO:0000313" key="3">
    <source>
        <dbReference type="Proteomes" id="UP001285441"/>
    </source>
</evidence>
<accession>A0AAE0NTE2</accession>
<protein>
    <submittedName>
        <fullName evidence="2">Uncharacterized protein</fullName>
    </submittedName>
</protein>
<keyword evidence="1" id="KW-0812">Transmembrane</keyword>
<keyword evidence="1" id="KW-1133">Transmembrane helix</keyword>
<reference evidence="2" key="2">
    <citation type="submission" date="2023-06" db="EMBL/GenBank/DDBJ databases">
        <authorList>
            <consortium name="Lawrence Berkeley National Laboratory"/>
            <person name="Haridas S."/>
            <person name="Hensen N."/>
            <person name="Bonometti L."/>
            <person name="Westerberg I."/>
            <person name="Brannstrom I.O."/>
            <person name="Guillou S."/>
            <person name="Cros-Aarteil S."/>
            <person name="Calhoun S."/>
            <person name="Kuo A."/>
            <person name="Mondo S."/>
            <person name="Pangilinan J."/>
            <person name="Riley R."/>
            <person name="LaButti K."/>
            <person name="Andreopoulos B."/>
            <person name="Lipzen A."/>
            <person name="Chen C."/>
            <person name="Yanf M."/>
            <person name="Daum C."/>
            <person name="Ng V."/>
            <person name="Clum A."/>
            <person name="Steindorff A."/>
            <person name="Ohm R."/>
            <person name="Martin F."/>
            <person name="Silar P."/>
            <person name="Natvig D."/>
            <person name="Lalanne C."/>
            <person name="Gautier V."/>
            <person name="Ament-velasquez S.L."/>
            <person name="Kruys A."/>
            <person name="Hutchinson M.I."/>
            <person name="Powell A.J."/>
            <person name="Barry K."/>
            <person name="Miller A.N."/>
            <person name="Grigoriev I.V."/>
            <person name="Debuchy R."/>
            <person name="Gladieux P."/>
            <person name="Thoren M.H."/>
            <person name="Johannesson H."/>
        </authorList>
    </citation>
    <scope>NUCLEOTIDE SEQUENCE</scope>
    <source>
        <strain evidence="2">CBS 232.78</strain>
    </source>
</reference>
<gene>
    <name evidence="2" type="ORF">B0H63DRAFT_393253</name>
</gene>
<keyword evidence="3" id="KW-1185">Reference proteome</keyword>
<sequence>MRWRHRRGRILPVSNFSSKIRSLGTSLTLYISTLTITIASCYYVHQALLDPDPILSDFWLSAANANLFVSILSLIISSLVAYLLSDALNQLRFALASRPSGNVKSPIALATGLLRLGLPLSGIFFGSILKLGATFEHHYRARLAPFPVYAGVIPLDHRILNIIHPSRINMYFQTLTPILLGDKHFAVTMPAPDCGGGDCKAFFLPGGLETVRLVSGPTLNVTLMEGQRLGDSDNTVQVQNAPGWLLRFKRLPVATDFDRERECEVYGQGGDDSIQICIKQEGPSLAVIMTAYKQFATTAYKRADSTILDVSSTSEPELVPLSMSDFTLLWKMMLVPGSSPVRHRRKHRKDLANRSSDTLDRAMINSLTFNLAWLIRLYDNEFPDVIDTPLSHLQNFLAIPLQFMVTCVQFANLSMTEAGLRGIFPLPDETQTVAGGGESLQRMVGQLWTVWSFITSTSASVLLIGSLYGWIIWQDYEVPELLGVPPIDWCILVYPVRGDSPIGWGGNHLKRLLSEVRDASIWVAAGKLKKYFARLMPRGEGQDAEPLLRVQRGR</sequence>
<evidence type="ECO:0000313" key="2">
    <source>
        <dbReference type="EMBL" id="KAK3387386.1"/>
    </source>
</evidence>
<proteinExistence type="predicted"/>
<feature type="transmembrane region" description="Helical" evidence="1">
    <location>
        <begin position="65"/>
        <end position="85"/>
    </location>
</feature>
<keyword evidence="1" id="KW-0472">Membrane</keyword>
<feature type="transmembrane region" description="Helical" evidence="1">
    <location>
        <begin position="27"/>
        <end position="45"/>
    </location>
</feature>
<dbReference type="EMBL" id="JAULSW010000003">
    <property type="protein sequence ID" value="KAK3387386.1"/>
    <property type="molecule type" value="Genomic_DNA"/>
</dbReference>
<name>A0AAE0NTE2_9PEZI</name>
<comment type="caution">
    <text evidence="2">The sequence shown here is derived from an EMBL/GenBank/DDBJ whole genome shotgun (WGS) entry which is preliminary data.</text>
</comment>
<reference evidence="2" key="1">
    <citation type="journal article" date="2023" name="Mol. Phylogenet. Evol.">
        <title>Genome-scale phylogeny and comparative genomics of the fungal order Sordariales.</title>
        <authorList>
            <person name="Hensen N."/>
            <person name="Bonometti L."/>
            <person name="Westerberg I."/>
            <person name="Brannstrom I.O."/>
            <person name="Guillou S."/>
            <person name="Cros-Aarteil S."/>
            <person name="Calhoun S."/>
            <person name="Haridas S."/>
            <person name="Kuo A."/>
            <person name="Mondo S."/>
            <person name="Pangilinan J."/>
            <person name="Riley R."/>
            <person name="LaButti K."/>
            <person name="Andreopoulos B."/>
            <person name="Lipzen A."/>
            <person name="Chen C."/>
            <person name="Yan M."/>
            <person name="Daum C."/>
            <person name="Ng V."/>
            <person name="Clum A."/>
            <person name="Steindorff A."/>
            <person name="Ohm R.A."/>
            <person name="Martin F."/>
            <person name="Silar P."/>
            <person name="Natvig D.O."/>
            <person name="Lalanne C."/>
            <person name="Gautier V."/>
            <person name="Ament-Velasquez S.L."/>
            <person name="Kruys A."/>
            <person name="Hutchinson M.I."/>
            <person name="Powell A.J."/>
            <person name="Barry K."/>
            <person name="Miller A.N."/>
            <person name="Grigoriev I.V."/>
            <person name="Debuchy R."/>
            <person name="Gladieux P."/>
            <person name="Hiltunen Thoren M."/>
            <person name="Johannesson H."/>
        </authorList>
    </citation>
    <scope>NUCLEOTIDE SEQUENCE</scope>
    <source>
        <strain evidence="2">CBS 232.78</strain>
    </source>
</reference>
<dbReference type="AlphaFoldDB" id="A0AAE0NTE2"/>
<feature type="transmembrane region" description="Helical" evidence="1">
    <location>
        <begin position="106"/>
        <end position="129"/>
    </location>
</feature>
<dbReference type="Proteomes" id="UP001285441">
    <property type="component" value="Unassembled WGS sequence"/>
</dbReference>
<organism evidence="2 3">
    <name type="scientific">Podospora didyma</name>
    <dbReference type="NCBI Taxonomy" id="330526"/>
    <lineage>
        <taxon>Eukaryota</taxon>
        <taxon>Fungi</taxon>
        <taxon>Dikarya</taxon>
        <taxon>Ascomycota</taxon>
        <taxon>Pezizomycotina</taxon>
        <taxon>Sordariomycetes</taxon>
        <taxon>Sordariomycetidae</taxon>
        <taxon>Sordariales</taxon>
        <taxon>Podosporaceae</taxon>
        <taxon>Podospora</taxon>
    </lineage>
</organism>